<protein>
    <submittedName>
        <fullName evidence="1">Uncharacterized protein</fullName>
    </submittedName>
</protein>
<evidence type="ECO:0000313" key="2">
    <source>
        <dbReference type="Proteomes" id="UP001055167"/>
    </source>
</evidence>
<name>A0ABQ4R0P7_9HYPH</name>
<keyword evidence="2" id="KW-1185">Reference proteome</keyword>
<proteinExistence type="predicted"/>
<dbReference type="EMBL" id="BPQH01000011">
    <property type="protein sequence ID" value="GJD51017.1"/>
    <property type="molecule type" value="Genomic_DNA"/>
</dbReference>
<sequence>MAGLHALVDGHERSRAVILSQDGPEIRRTISTSEDIDAAEKLSADQQQAYAAAGETALNQCLGRLDAEDREAFWFAVCRCYNRPYNPPEALPVAAIPAAHVIGAAHPCS</sequence>
<reference evidence="1" key="1">
    <citation type="journal article" date="2021" name="Front. Microbiol.">
        <title>Comprehensive Comparative Genomics and Phenotyping of Methylobacterium Species.</title>
        <authorList>
            <person name="Alessa O."/>
            <person name="Ogura Y."/>
            <person name="Fujitani Y."/>
            <person name="Takami H."/>
            <person name="Hayashi T."/>
            <person name="Sahin N."/>
            <person name="Tani A."/>
        </authorList>
    </citation>
    <scope>NUCLEOTIDE SEQUENCE</scope>
    <source>
        <strain evidence="1">KCTC 52305</strain>
    </source>
</reference>
<organism evidence="1 2">
    <name type="scientific">Methylobacterium crusticola</name>
    <dbReference type="NCBI Taxonomy" id="1697972"/>
    <lineage>
        <taxon>Bacteria</taxon>
        <taxon>Pseudomonadati</taxon>
        <taxon>Pseudomonadota</taxon>
        <taxon>Alphaproteobacteria</taxon>
        <taxon>Hyphomicrobiales</taxon>
        <taxon>Methylobacteriaceae</taxon>
        <taxon>Methylobacterium</taxon>
    </lineage>
</organism>
<gene>
    <name evidence="1" type="ORF">OPKNFCMD_3768</name>
</gene>
<dbReference type="Proteomes" id="UP001055167">
    <property type="component" value="Unassembled WGS sequence"/>
</dbReference>
<comment type="caution">
    <text evidence="1">The sequence shown here is derived from an EMBL/GenBank/DDBJ whole genome shotgun (WGS) entry which is preliminary data.</text>
</comment>
<reference evidence="1" key="2">
    <citation type="submission" date="2021-08" db="EMBL/GenBank/DDBJ databases">
        <authorList>
            <person name="Tani A."/>
            <person name="Ola A."/>
            <person name="Ogura Y."/>
            <person name="Katsura K."/>
            <person name="Hayashi T."/>
        </authorList>
    </citation>
    <scope>NUCLEOTIDE SEQUENCE</scope>
    <source>
        <strain evidence="1">KCTC 52305</strain>
    </source>
</reference>
<evidence type="ECO:0000313" key="1">
    <source>
        <dbReference type="EMBL" id="GJD51017.1"/>
    </source>
</evidence>
<accession>A0ABQ4R0P7</accession>